<dbReference type="PROSITE" id="PS51257">
    <property type="entry name" value="PROKAR_LIPOPROTEIN"/>
    <property type="match status" value="1"/>
</dbReference>
<dbReference type="Proteomes" id="UP001492380">
    <property type="component" value="Unassembled WGS sequence"/>
</dbReference>
<name>A0ABR1YD39_9PEZI</name>
<comment type="caution">
    <text evidence="1">The sequence shown here is derived from an EMBL/GenBank/DDBJ whole genome shotgun (WGS) entry which is preliminary data.</text>
</comment>
<proteinExistence type="predicted"/>
<sequence>MFAPVRPSARRQTRSSSSLSSAAVGCCPPANHMAHLSPPLCCSCCPSQPALSVPNHSRCATSHASPIIVSSRRCSWQPRNGLVLRLPASSPMCFSLRCPRADVCRPLCHSDFAPNVNQSMMLLHPFQAGSASLPNSTSAAPQLLARHISNHD</sequence>
<gene>
    <name evidence="1" type="ORF">HDK90DRAFT_75977</name>
</gene>
<accession>A0ABR1YD39</accession>
<evidence type="ECO:0000313" key="1">
    <source>
        <dbReference type="EMBL" id="KAK8226094.1"/>
    </source>
</evidence>
<protein>
    <submittedName>
        <fullName evidence="1">Uncharacterized protein</fullName>
    </submittedName>
</protein>
<organism evidence="1 2">
    <name type="scientific">Phyllosticta capitalensis</name>
    <dbReference type="NCBI Taxonomy" id="121624"/>
    <lineage>
        <taxon>Eukaryota</taxon>
        <taxon>Fungi</taxon>
        <taxon>Dikarya</taxon>
        <taxon>Ascomycota</taxon>
        <taxon>Pezizomycotina</taxon>
        <taxon>Dothideomycetes</taxon>
        <taxon>Dothideomycetes incertae sedis</taxon>
        <taxon>Botryosphaeriales</taxon>
        <taxon>Phyllostictaceae</taxon>
        <taxon>Phyllosticta</taxon>
    </lineage>
</organism>
<dbReference type="EMBL" id="JBBWRZ010000011">
    <property type="protein sequence ID" value="KAK8226094.1"/>
    <property type="molecule type" value="Genomic_DNA"/>
</dbReference>
<evidence type="ECO:0000313" key="2">
    <source>
        <dbReference type="Proteomes" id="UP001492380"/>
    </source>
</evidence>
<reference evidence="1 2" key="1">
    <citation type="submission" date="2024-04" db="EMBL/GenBank/DDBJ databases">
        <title>Phyllosticta paracitricarpa is synonymous to the EU quarantine fungus P. citricarpa based on phylogenomic analyses.</title>
        <authorList>
            <consortium name="Lawrence Berkeley National Laboratory"/>
            <person name="Van Ingen-Buijs V.A."/>
            <person name="Van Westerhoven A.C."/>
            <person name="Haridas S."/>
            <person name="Skiadas P."/>
            <person name="Martin F."/>
            <person name="Groenewald J.Z."/>
            <person name="Crous P.W."/>
            <person name="Seidl M.F."/>
        </authorList>
    </citation>
    <scope>NUCLEOTIDE SEQUENCE [LARGE SCALE GENOMIC DNA]</scope>
    <source>
        <strain evidence="1 2">CBS 123374</strain>
    </source>
</reference>
<keyword evidence="2" id="KW-1185">Reference proteome</keyword>